<evidence type="ECO:0000256" key="1">
    <source>
        <dbReference type="SAM" id="MobiDB-lite"/>
    </source>
</evidence>
<accession>T4V7S8</accession>
<sequence>MKNDKGKMNKDTVKSGADTQQMTINSNNKSNGQVLNMDIVAKMVQESVSAAITASSQVMSQIILEQQSAFQEEIRNEVHDIKNVITEQEIRHGKQMSEARDLIGLRQKNVASLVKLLKARLTELAGEPVSAESYYYVSAKEKLFRKYGVQHWEQFPIHLYNAVHADIDSIEDLEDIHFE</sequence>
<evidence type="ECO:0000313" key="3">
    <source>
        <dbReference type="EMBL" id="EQK39779.1"/>
    </source>
</evidence>
<feature type="compositionally biased region" description="Basic and acidic residues" evidence="1">
    <location>
        <begin position="1"/>
        <end position="13"/>
    </location>
</feature>
<gene>
    <name evidence="3" type="ORF">C672_3573</name>
    <name evidence="2" type="ORF">C672_3669</name>
</gene>
<feature type="compositionally biased region" description="Polar residues" evidence="1">
    <location>
        <begin position="17"/>
        <end position="29"/>
    </location>
</feature>
<name>T4V7S8_PARBF</name>
<proteinExistence type="predicted"/>
<dbReference type="RefSeq" id="WP_021434525.1">
    <property type="nucleotide sequence ID" value="NZ_AVNC01000023.1"/>
</dbReference>
<dbReference type="Proteomes" id="UP000015688">
    <property type="component" value="Unassembled WGS sequence"/>
</dbReference>
<feature type="region of interest" description="Disordered" evidence="1">
    <location>
        <begin position="1"/>
        <end position="29"/>
    </location>
</feature>
<organism evidence="3 4">
    <name type="scientific">Paraclostridium bifermentans ATCC 638 = DSM 14991</name>
    <dbReference type="NCBI Taxonomy" id="1233171"/>
    <lineage>
        <taxon>Bacteria</taxon>
        <taxon>Bacillati</taxon>
        <taxon>Bacillota</taxon>
        <taxon>Clostridia</taxon>
        <taxon>Peptostreptococcales</taxon>
        <taxon>Peptostreptococcaceae</taxon>
        <taxon>Paraclostridium</taxon>
    </lineage>
</organism>
<dbReference type="EMBL" id="AVNC01000023">
    <property type="protein sequence ID" value="EQK39779.1"/>
    <property type="molecule type" value="Genomic_DNA"/>
</dbReference>
<dbReference type="EMBL" id="AVNC01000023">
    <property type="protein sequence ID" value="EQK39769.1"/>
    <property type="molecule type" value="Genomic_DNA"/>
</dbReference>
<reference evidence="3 4" key="1">
    <citation type="submission" date="2013-06" db="EMBL/GenBank/DDBJ databases">
        <authorList>
            <person name="Walk S."/>
            <person name="Aronoff D."/>
            <person name="Young V.Y."/>
            <person name="Marsh J."/>
            <person name="Harrison L."/>
            <person name="Daugherty S.C."/>
            <person name="Shefchek K.A."/>
            <person name="Hine E.E."/>
            <person name="Tallon L.J."/>
            <person name="Sadzewicz L.K."/>
            <person name="Rasko D.A."/>
        </authorList>
    </citation>
    <scope>NUCLEOTIDE SEQUENCE [LARGE SCALE GENOMIC DNA]</scope>
    <source>
        <strain evidence="3 4">ATCC 638</strain>
    </source>
</reference>
<evidence type="ECO:0000313" key="4">
    <source>
        <dbReference type="Proteomes" id="UP000015688"/>
    </source>
</evidence>
<comment type="caution">
    <text evidence="3">The sequence shown here is derived from an EMBL/GenBank/DDBJ whole genome shotgun (WGS) entry which is preliminary data.</text>
</comment>
<evidence type="ECO:0000313" key="2">
    <source>
        <dbReference type="EMBL" id="EQK39769.1"/>
    </source>
</evidence>
<protein>
    <submittedName>
        <fullName evidence="3">Uncharacterized protein</fullName>
    </submittedName>
</protein>
<dbReference type="PATRIC" id="fig|1233171.3.peg.3440"/>
<dbReference type="AlphaFoldDB" id="T4V7S8"/>